<name>A0A099L484_COLPS</name>
<evidence type="ECO:0000259" key="1">
    <source>
        <dbReference type="Pfam" id="PF00557"/>
    </source>
</evidence>
<dbReference type="InterPro" id="IPR000994">
    <property type="entry name" value="Pept_M24"/>
</dbReference>
<gene>
    <name evidence="3" type="ORF">GAB14E_1435</name>
</gene>
<dbReference type="PANTHER" id="PTHR46112">
    <property type="entry name" value="AMINOPEPTIDASE"/>
    <property type="match status" value="1"/>
</dbReference>
<dbReference type="InterPro" id="IPR036005">
    <property type="entry name" value="Creatinase/aminopeptidase-like"/>
</dbReference>
<comment type="caution">
    <text evidence="3">The sequence shown here is derived from an EMBL/GenBank/DDBJ whole genome shotgun (WGS) entry which is preliminary data.</text>
</comment>
<dbReference type="PRINTS" id="PR00599">
    <property type="entry name" value="MAPEPTIDASE"/>
</dbReference>
<dbReference type="InterPro" id="IPR029149">
    <property type="entry name" value="Creatin/AminoP/Spt16_N"/>
</dbReference>
<dbReference type="Pfam" id="PF01321">
    <property type="entry name" value="Creatinase_N"/>
    <property type="match status" value="1"/>
</dbReference>
<dbReference type="AlphaFoldDB" id="A0A099L484"/>
<dbReference type="GO" id="GO:0008235">
    <property type="term" value="F:metalloexopeptidase activity"/>
    <property type="evidence" value="ECO:0007669"/>
    <property type="project" value="UniProtKB-ARBA"/>
</dbReference>
<proteinExistence type="predicted"/>
<feature type="domain" description="Creatinase N-terminal" evidence="2">
    <location>
        <begin position="19"/>
        <end position="150"/>
    </location>
</feature>
<reference evidence="3 4" key="1">
    <citation type="submission" date="2014-08" db="EMBL/GenBank/DDBJ databases">
        <title>Genomic and Phenotypic Diversity of Colwellia psychrerythraea strains from Disparate Marine Basins.</title>
        <authorList>
            <person name="Techtmann S.M."/>
            <person name="Stelling S.C."/>
            <person name="Utturkar S.M."/>
            <person name="Alshibli N."/>
            <person name="Harris A."/>
            <person name="Brown S.D."/>
            <person name="Hazen T.C."/>
        </authorList>
    </citation>
    <scope>NUCLEOTIDE SEQUENCE [LARGE SCALE GENOMIC DNA]</scope>
    <source>
        <strain evidence="3 4">GAB14E</strain>
    </source>
</reference>
<evidence type="ECO:0000313" key="3">
    <source>
        <dbReference type="EMBL" id="KGJ96967.1"/>
    </source>
</evidence>
<accession>A0A099L484</accession>
<dbReference type="Proteomes" id="UP000029868">
    <property type="component" value="Unassembled WGS sequence"/>
</dbReference>
<protein>
    <submittedName>
        <fullName evidence="3">Peptidase M24</fullName>
    </submittedName>
</protein>
<dbReference type="PATRIC" id="fig|28229.3.peg.596"/>
<feature type="domain" description="Peptidase M24" evidence="1">
    <location>
        <begin position="158"/>
        <end position="360"/>
    </location>
</feature>
<evidence type="ECO:0000259" key="2">
    <source>
        <dbReference type="Pfam" id="PF01321"/>
    </source>
</evidence>
<dbReference type="CDD" id="cd01092">
    <property type="entry name" value="APP-like"/>
    <property type="match status" value="1"/>
</dbReference>
<dbReference type="Pfam" id="PF00557">
    <property type="entry name" value="Peptidase_M24"/>
    <property type="match status" value="1"/>
</dbReference>
<dbReference type="GO" id="GO:0004177">
    <property type="term" value="F:aminopeptidase activity"/>
    <property type="evidence" value="ECO:0007669"/>
    <property type="project" value="UniProtKB-ARBA"/>
</dbReference>
<dbReference type="Gene3D" id="3.90.230.10">
    <property type="entry name" value="Creatinase/methionine aminopeptidase superfamily"/>
    <property type="match status" value="1"/>
</dbReference>
<dbReference type="SUPFAM" id="SSF53092">
    <property type="entry name" value="Creatinase/prolidase N-terminal domain"/>
    <property type="match status" value="1"/>
</dbReference>
<organism evidence="3 4">
    <name type="scientific">Colwellia psychrerythraea</name>
    <name type="common">Vibrio psychroerythus</name>
    <dbReference type="NCBI Taxonomy" id="28229"/>
    <lineage>
        <taxon>Bacteria</taxon>
        <taxon>Pseudomonadati</taxon>
        <taxon>Pseudomonadota</taxon>
        <taxon>Gammaproteobacteria</taxon>
        <taxon>Alteromonadales</taxon>
        <taxon>Colwelliaceae</taxon>
        <taxon>Colwellia</taxon>
    </lineage>
</organism>
<dbReference type="InterPro" id="IPR050659">
    <property type="entry name" value="Peptidase_M24B"/>
</dbReference>
<dbReference type="SUPFAM" id="SSF55920">
    <property type="entry name" value="Creatinase/aminopeptidase"/>
    <property type="match status" value="1"/>
</dbReference>
<dbReference type="InterPro" id="IPR000587">
    <property type="entry name" value="Creatinase_N"/>
</dbReference>
<dbReference type="InterPro" id="IPR001714">
    <property type="entry name" value="Pept_M24_MAP"/>
</dbReference>
<dbReference type="EMBL" id="JQEC01000004">
    <property type="protein sequence ID" value="KGJ96967.1"/>
    <property type="molecule type" value="Genomic_DNA"/>
</dbReference>
<dbReference type="OrthoDB" id="9806388at2"/>
<sequence>MNLTKSLGKSLGKSLETSLDKLRDKVLSKANSAMLIFSDINISYLSAFTGHAATILLTSKANYLLTDYRYFEQAKEQATDFKVICRDRANQSLASLIEELLFHDDCQTLFFESEHISVMQWQQIHQQISQQTKLSEIEPLSGAVEALRFIKSDTEIALMEQAAKIGDTALATMLNSVKVGVTERELAIELDYQMALLGSEEVSFATILLFGERSALPHGIPGDRQLKLGDIILIDFGAVVNGYRSDMTRTFVFGPASAEQKHVYQLVHSAQQAAIDEVVEGVLGSHLYQQSANILLNSEYKQYAGEGLGHGVGLVLHEQPFIGPDCHTAIEKGCVFTIEPGIYIPGWGGVRIEDDVVLTDDGLKIITKSPKGLIELSAAKSNT</sequence>
<dbReference type="Gene3D" id="3.40.350.10">
    <property type="entry name" value="Creatinase/prolidase N-terminal domain"/>
    <property type="match status" value="1"/>
</dbReference>
<dbReference type="PANTHER" id="PTHR46112:SF3">
    <property type="entry name" value="AMINOPEPTIDASE YPDF"/>
    <property type="match status" value="1"/>
</dbReference>
<dbReference type="RefSeq" id="WP_052093434.1">
    <property type="nucleotide sequence ID" value="NZ_JQEC01000004.1"/>
</dbReference>
<evidence type="ECO:0000313" key="4">
    <source>
        <dbReference type="Proteomes" id="UP000029868"/>
    </source>
</evidence>